<dbReference type="Proteomes" id="UP000692954">
    <property type="component" value="Unassembled WGS sequence"/>
</dbReference>
<gene>
    <name evidence="1" type="ORF">PSON_ATCC_30995.1.T0760061</name>
</gene>
<dbReference type="OrthoDB" id="406368at2759"/>
<accession>A0A8S1PFR5</accession>
<organism evidence="1 2">
    <name type="scientific">Paramecium sonneborni</name>
    <dbReference type="NCBI Taxonomy" id="65129"/>
    <lineage>
        <taxon>Eukaryota</taxon>
        <taxon>Sar</taxon>
        <taxon>Alveolata</taxon>
        <taxon>Ciliophora</taxon>
        <taxon>Intramacronucleata</taxon>
        <taxon>Oligohymenophorea</taxon>
        <taxon>Peniculida</taxon>
        <taxon>Parameciidae</taxon>
        <taxon>Paramecium</taxon>
    </lineage>
</organism>
<reference evidence="1" key="1">
    <citation type="submission" date="2021-01" db="EMBL/GenBank/DDBJ databases">
        <authorList>
            <consortium name="Genoscope - CEA"/>
            <person name="William W."/>
        </authorList>
    </citation>
    <scope>NUCLEOTIDE SEQUENCE</scope>
</reference>
<comment type="caution">
    <text evidence="1">The sequence shown here is derived from an EMBL/GenBank/DDBJ whole genome shotgun (WGS) entry which is preliminary data.</text>
</comment>
<dbReference type="Pfam" id="PF07004">
    <property type="entry name" value="SHIPPO-rpt"/>
    <property type="match status" value="1"/>
</dbReference>
<protein>
    <submittedName>
        <fullName evidence="1">Uncharacterized protein</fullName>
    </submittedName>
</protein>
<dbReference type="InterPro" id="IPR010736">
    <property type="entry name" value="SHIPPO-rpt"/>
</dbReference>
<name>A0A8S1PFR5_9CILI</name>
<evidence type="ECO:0000313" key="1">
    <source>
        <dbReference type="EMBL" id="CAD8101563.1"/>
    </source>
</evidence>
<proteinExistence type="predicted"/>
<dbReference type="AlphaFoldDB" id="A0A8S1PFR5"/>
<sequence length="252" mass="28537">MNTSKSIYDQPLNNSISKQRYTFSKAARETYSTKQINGSMYNLPDSLSKRMAGIGYGQKHDFSKHVKQVPAPNKYEIKSFAETNIGEKKGIQFALGREETWLQGIWATLIQSTPPPDRYAIPSTVTRRQKFTFGQRTQSLQKFNTPGPGNYEYVQAITSKGVYPLSKFQNSGACIIGKDQERFKTFGVNDYPEPGRYSLENIGINSQGIYPKNGMRSAVQQTFSKSQRKGPYEINKVTPGPGRYKMFSEFDQ</sequence>
<keyword evidence="2" id="KW-1185">Reference proteome</keyword>
<evidence type="ECO:0000313" key="2">
    <source>
        <dbReference type="Proteomes" id="UP000692954"/>
    </source>
</evidence>
<dbReference type="EMBL" id="CAJJDN010000076">
    <property type="protein sequence ID" value="CAD8101563.1"/>
    <property type="molecule type" value="Genomic_DNA"/>
</dbReference>